<evidence type="ECO:0000256" key="7">
    <source>
        <dbReference type="SAM" id="MobiDB-lite"/>
    </source>
</evidence>
<name>A0ABS4DK16_9GAMM</name>
<comment type="caution">
    <text evidence="10">The sequence shown here is derived from an EMBL/GenBank/DDBJ whole genome shotgun (WGS) entry which is preliminary data.</text>
</comment>
<evidence type="ECO:0000256" key="5">
    <source>
        <dbReference type="ARBA" id="ARBA00023163"/>
    </source>
</evidence>
<dbReference type="Gene3D" id="1.10.1740.10">
    <property type="match status" value="1"/>
</dbReference>
<dbReference type="InterPro" id="IPR013324">
    <property type="entry name" value="RNA_pol_sigma_r3/r4-like"/>
</dbReference>
<dbReference type="EMBL" id="JAGJRS010000008">
    <property type="protein sequence ID" value="MBP1473396.1"/>
    <property type="molecule type" value="Genomic_DNA"/>
</dbReference>
<dbReference type="PANTHER" id="PTHR30385:SF7">
    <property type="entry name" value="RNA POLYMERASE SIGMA FACTOR FLIA"/>
    <property type="match status" value="1"/>
</dbReference>
<evidence type="ECO:0000313" key="11">
    <source>
        <dbReference type="Proteomes" id="UP000823790"/>
    </source>
</evidence>
<dbReference type="NCBIfam" id="TIGR02937">
    <property type="entry name" value="sigma70-ECF"/>
    <property type="match status" value="1"/>
</dbReference>
<dbReference type="InterPro" id="IPR028617">
    <property type="entry name" value="Sigma70_FliA"/>
</dbReference>
<dbReference type="InterPro" id="IPR007630">
    <property type="entry name" value="RNA_pol_sigma70_r4"/>
</dbReference>
<comment type="function">
    <text evidence="6">Sigma factors are initiation factors that promote the attachment of RNA polymerase to specific initiation sites and are then released. This sigma factor controls the expression of flagella-related genes.</text>
</comment>
<comment type="subcellular location">
    <subcellularLocation>
        <location evidence="6">Cytoplasm</location>
    </subcellularLocation>
</comment>
<dbReference type="Pfam" id="PF04542">
    <property type="entry name" value="Sigma70_r2"/>
    <property type="match status" value="1"/>
</dbReference>
<dbReference type="PROSITE" id="PS00716">
    <property type="entry name" value="SIGMA70_2"/>
    <property type="match status" value="1"/>
</dbReference>
<dbReference type="Gene3D" id="1.20.140.160">
    <property type="match status" value="1"/>
</dbReference>
<dbReference type="SUPFAM" id="SSF88946">
    <property type="entry name" value="Sigma2 domain of RNA polymerase sigma factors"/>
    <property type="match status" value="1"/>
</dbReference>
<feature type="domain" description="RNA polymerase sigma-70" evidence="9">
    <location>
        <begin position="207"/>
        <end position="233"/>
    </location>
</feature>
<keyword evidence="5 6" id="KW-0804">Transcription</keyword>
<dbReference type="PRINTS" id="PR00046">
    <property type="entry name" value="SIGMA70FCT"/>
</dbReference>
<comment type="similarity">
    <text evidence="6">Belongs to the sigma-70 factor family. FliA subfamily.</text>
</comment>
<feature type="region of interest" description="Sigma-70 factor domain-3" evidence="6">
    <location>
        <begin position="98"/>
        <end position="168"/>
    </location>
</feature>
<dbReference type="InterPro" id="IPR007624">
    <property type="entry name" value="RNA_pol_sigma70_r3"/>
</dbReference>
<keyword evidence="1 6" id="KW-0963">Cytoplasm</keyword>
<dbReference type="NCBIfam" id="TIGR02479">
    <property type="entry name" value="FliA_WhiG"/>
    <property type="match status" value="1"/>
</dbReference>
<dbReference type="RefSeq" id="WP_209615972.1">
    <property type="nucleotide sequence ID" value="NZ_JAGJRS010000008.1"/>
</dbReference>
<evidence type="ECO:0000256" key="2">
    <source>
        <dbReference type="ARBA" id="ARBA00023015"/>
    </source>
</evidence>
<evidence type="ECO:0000313" key="10">
    <source>
        <dbReference type="EMBL" id="MBP1473396.1"/>
    </source>
</evidence>
<evidence type="ECO:0000256" key="4">
    <source>
        <dbReference type="ARBA" id="ARBA00023125"/>
    </source>
</evidence>
<evidence type="ECO:0000259" key="9">
    <source>
        <dbReference type="PROSITE" id="PS00716"/>
    </source>
</evidence>
<reference evidence="10 11" key="1">
    <citation type="submission" date="2021-04" db="EMBL/GenBank/DDBJ databases">
        <authorList>
            <person name="Huq M.A."/>
        </authorList>
    </citation>
    <scope>NUCLEOTIDE SEQUENCE [LARGE SCALE GENOMIC DNA]</scope>
    <source>
        <strain evidence="10 11">MAH-13</strain>
    </source>
</reference>
<dbReference type="PROSITE" id="PS00715">
    <property type="entry name" value="SIGMA70_1"/>
    <property type="match status" value="1"/>
</dbReference>
<evidence type="ECO:0000259" key="8">
    <source>
        <dbReference type="PROSITE" id="PS00715"/>
    </source>
</evidence>
<accession>A0ABS4DK16</accession>
<dbReference type="CDD" id="cd06171">
    <property type="entry name" value="Sigma70_r4"/>
    <property type="match status" value="1"/>
</dbReference>
<protein>
    <recommendedName>
        <fullName evidence="6">RNA polymerase sigma factor FliA</fullName>
    </recommendedName>
    <alternativeName>
        <fullName evidence="6">RNA polymerase sigma factor for flagellar operon</fullName>
    </alternativeName>
    <alternativeName>
        <fullName evidence="6">Sigma F</fullName>
    </alternativeName>
    <alternativeName>
        <fullName evidence="6">Sigma-28</fullName>
    </alternativeName>
</protein>
<dbReference type="NCBIfam" id="NF005413">
    <property type="entry name" value="PRK06986.1"/>
    <property type="match status" value="1"/>
</dbReference>
<gene>
    <name evidence="6" type="primary">fliA</name>
    <name evidence="10" type="ORF">J7I44_03745</name>
</gene>
<keyword evidence="4 6" id="KW-0238">DNA-binding</keyword>
<keyword evidence="3 6" id="KW-0731">Sigma factor</keyword>
<keyword evidence="11" id="KW-1185">Reference proteome</keyword>
<dbReference type="Pfam" id="PF04539">
    <property type="entry name" value="Sigma70_r3"/>
    <property type="match status" value="1"/>
</dbReference>
<dbReference type="SUPFAM" id="SSF88659">
    <property type="entry name" value="Sigma3 and sigma4 domains of RNA polymerase sigma factors"/>
    <property type="match status" value="2"/>
</dbReference>
<keyword evidence="2 6" id="KW-0805">Transcription regulation</keyword>
<proteinExistence type="inferred from homology"/>
<dbReference type="InterPro" id="IPR012845">
    <property type="entry name" value="RNA_pol_sigma_FliA_WhiG"/>
</dbReference>
<feature type="region of interest" description="Disordered" evidence="7">
    <location>
        <begin position="242"/>
        <end position="269"/>
    </location>
</feature>
<dbReference type="PIRSF" id="PIRSF000770">
    <property type="entry name" value="RNA_pol_sigma-SigE/K"/>
    <property type="match status" value="1"/>
</dbReference>
<feature type="short sequence motif" description="Interaction with polymerase core subunit RpoC" evidence="6">
    <location>
        <begin position="45"/>
        <end position="48"/>
    </location>
</feature>
<evidence type="ECO:0000256" key="3">
    <source>
        <dbReference type="ARBA" id="ARBA00023082"/>
    </source>
</evidence>
<dbReference type="Proteomes" id="UP000823790">
    <property type="component" value="Unassembled WGS sequence"/>
</dbReference>
<organism evidence="10 11">
    <name type="scientific">Frateuria flava</name>
    <dbReference type="NCBI Taxonomy" id="2821489"/>
    <lineage>
        <taxon>Bacteria</taxon>
        <taxon>Pseudomonadati</taxon>
        <taxon>Pseudomonadota</taxon>
        <taxon>Gammaproteobacteria</taxon>
        <taxon>Lysobacterales</taxon>
        <taxon>Rhodanobacteraceae</taxon>
        <taxon>Frateuria</taxon>
    </lineage>
</organism>
<dbReference type="InterPro" id="IPR014284">
    <property type="entry name" value="RNA_pol_sigma-70_dom"/>
</dbReference>
<dbReference type="PANTHER" id="PTHR30385">
    <property type="entry name" value="SIGMA FACTOR F FLAGELLAR"/>
    <property type="match status" value="1"/>
</dbReference>
<dbReference type="InterPro" id="IPR000943">
    <property type="entry name" value="RNA_pol_sigma70"/>
</dbReference>
<feature type="region of interest" description="Sigma-70 factor domain-2" evidence="6">
    <location>
        <begin position="18"/>
        <end position="90"/>
    </location>
</feature>
<feature type="domain" description="RNA polymerase sigma-70" evidence="8">
    <location>
        <begin position="45"/>
        <end position="58"/>
    </location>
</feature>
<dbReference type="InterPro" id="IPR007627">
    <property type="entry name" value="RNA_pol_sigma70_r2"/>
</dbReference>
<dbReference type="HAMAP" id="MF_00962">
    <property type="entry name" value="Sigma70_FliA"/>
    <property type="match status" value="1"/>
</dbReference>
<dbReference type="Pfam" id="PF04545">
    <property type="entry name" value="Sigma70_r4"/>
    <property type="match status" value="1"/>
</dbReference>
<dbReference type="InterPro" id="IPR013325">
    <property type="entry name" value="RNA_pol_sigma_r2"/>
</dbReference>
<evidence type="ECO:0000256" key="1">
    <source>
        <dbReference type="ARBA" id="ARBA00022490"/>
    </source>
</evidence>
<evidence type="ECO:0000256" key="6">
    <source>
        <dbReference type="HAMAP-Rule" id="MF_00962"/>
    </source>
</evidence>
<feature type="DNA-binding region" description="H-T-H motif" evidence="6">
    <location>
        <begin position="208"/>
        <end position="227"/>
    </location>
</feature>
<sequence length="269" mass="29557">MSVASEYLQLQKQSADELVRQHAPLVRRIAYHLMGRLPPSVDVGDLIQSGMIGLLEAARHYATDRAASFETYAGIRIRGAMLDELRKTDWTPRSVHRKVREVAEVVRQIEIETGADAEDAEVIKRLGVSAEEYHAILADAASARLLSLTAPDDGDGSPAFDVIDQGNLGPSENIEQEGLRQALIDGISGLPEREQLVMSLYYEQELNLKEIGAVLGVTESRVCQIHGQVIVRLRARLGDWREDGMGDSGVGNRKGKGRRASPPDRSSPR</sequence>
<feature type="region of interest" description="Sigma-70 factor domain-4" evidence="6">
    <location>
        <begin position="186"/>
        <end position="234"/>
    </location>
</feature>